<reference evidence="2" key="3">
    <citation type="submission" date="2016-03" db="UniProtKB">
        <authorList>
            <consortium name="EnsemblProtists"/>
        </authorList>
    </citation>
    <scope>IDENTIFICATION</scope>
</reference>
<organism evidence="1">
    <name type="scientific">Guillardia theta (strain CCMP2712)</name>
    <name type="common">Cryptophyte</name>
    <dbReference type="NCBI Taxonomy" id="905079"/>
    <lineage>
        <taxon>Eukaryota</taxon>
        <taxon>Cryptophyceae</taxon>
        <taxon>Pyrenomonadales</taxon>
        <taxon>Geminigeraceae</taxon>
        <taxon>Guillardia</taxon>
    </lineage>
</organism>
<accession>L1J2D0</accession>
<name>L1J2D0_GUITC</name>
<sequence length="237" mass="26654">MTARSNYFRGPSFKRAAANNKANIQRGEKKPSKCPYVLVNSQGGVGSSSFMELLQRSHLPMNSPGDADGFKHKNAYQFKHDRQGIQLGGLGCAKKAMVILGDPLHSIESVHRRFQVAHINKWRQNSKRRPYGGRTGLADIWKEISNAKQDTTGLTDYVNSWLVAGNENNWPELRIVNTKTLYKNATELAKYLGVREQDLKSFKQLDYKPRAFKSSAPPAVQSIFEPIKSKIDHLKAP</sequence>
<evidence type="ECO:0008006" key="4">
    <source>
        <dbReference type="Google" id="ProtNLM"/>
    </source>
</evidence>
<reference evidence="3" key="2">
    <citation type="submission" date="2012-11" db="EMBL/GenBank/DDBJ databases">
        <authorList>
            <person name="Kuo A."/>
            <person name="Curtis B.A."/>
            <person name="Tanifuji G."/>
            <person name="Burki F."/>
            <person name="Gruber A."/>
            <person name="Irimia M."/>
            <person name="Maruyama S."/>
            <person name="Arias M.C."/>
            <person name="Ball S.G."/>
            <person name="Gile G.H."/>
            <person name="Hirakawa Y."/>
            <person name="Hopkins J.F."/>
            <person name="Rensing S.A."/>
            <person name="Schmutz J."/>
            <person name="Symeonidi A."/>
            <person name="Elias M."/>
            <person name="Eveleigh R.J."/>
            <person name="Herman E.K."/>
            <person name="Klute M.J."/>
            <person name="Nakayama T."/>
            <person name="Obornik M."/>
            <person name="Reyes-Prieto A."/>
            <person name="Armbrust E.V."/>
            <person name="Aves S.J."/>
            <person name="Beiko R.G."/>
            <person name="Coutinho P."/>
            <person name="Dacks J.B."/>
            <person name="Durnford D.G."/>
            <person name="Fast N.M."/>
            <person name="Green B.R."/>
            <person name="Grisdale C."/>
            <person name="Hempe F."/>
            <person name="Henrissat B."/>
            <person name="Hoppner M.P."/>
            <person name="Ishida K.-I."/>
            <person name="Kim E."/>
            <person name="Koreny L."/>
            <person name="Kroth P.G."/>
            <person name="Liu Y."/>
            <person name="Malik S.-B."/>
            <person name="Maier U.G."/>
            <person name="McRose D."/>
            <person name="Mock T."/>
            <person name="Neilson J.A."/>
            <person name="Onodera N.T."/>
            <person name="Poole A.M."/>
            <person name="Pritham E.J."/>
            <person name="Richards T.A."/>
            <person name="Rocap G."/>
            <person name="Roy S.W."/>
            <person name="Sarai C."/>
            <person name="Schaack S."/>
            <person name="Shirato S."/>
            <person name="Slamovits C.H."/>
            <person name="Spencer D.F."/>
            <person name="Suzuki S."/>
            <person name="Worden A.Z."/>
            <person name="Zauner S."/>
            <person name="Barry K."/>
            <person name="Bell C."/>
            <person name="Bharti A.K."/>
            <person name="Crow J.A."/>
            <person name="Grimwood J."/>
            <person name="Kramer R."/>
            <person name="Lindquist E."/>
            <person name="Lucas S."/>
            <person name="Salamov A."/>
            <person name="McFadden G.I."/>
            <person name="Lane C.E."/>
            <person name="Keeling P.J."/>
            <person name="Gray M.W."/>
            <person name="Grigoriev I.V."/>
            <person name="Archibald J.M."/>
        </authorList>
    </citation>
    <scope>NUCLEOTIDE SEQUENCE</scope>
    <source>
        <strain evidence="3">CCMP2712</strain>
    </source>
</reference>
<keyword evidence="3" id="KW-1185">Reference proteome</keyword>
<dbReference type="PaxDb" id="55529-EKX42462"/>
<dbReference type="EMBL" id="JH993016">
    <property type="protein sequence ID" value="EKX42462.1"/>
    <property type="molecule type" value="Genomic_DNA"/>
</dbReference>
<dbReference type="EnsemblProtists" id="EKX42462">
    <property type="protein sequence ID" value="EKX42462"/>
    <property type="gene ID" value="GUITHDRAFT_111435"/>
</dbReference>
<protein>
    <recommendedName>
        <fullName evidence="4">Sulfotransferase domain-containing protein</fullName>
    </recommendedName>
</protein>
<proteinExistence type="predicted"/>
<evidence type="ECO:0000313" key="3">
    <source>
        <dbReference type="Proteomes" id="UP000011087"/>
    </source>
</evidence>
<dbReference type="KEGG" id="gtt:GUITHDRAFT_111435"/>
<dbReference type="RefSeq" id="XP_005829442.1">
    <property type="nucleotide sequence ID" value="XM_005829385.1"/>
</dbReference>
<dbReference type="HOGENOM" id="CLU_1153554_0_0_1"/>
<dbReference type="Proteomes" id="UP000011087">
    <property type="component" value="Unassembled WGS sequence"/>
</dbReference>
<evidence type="ECO:0000313" key="1">
    <source>
        <dbReference type="EMBL" id="EKX42462.1"/>
    </source>
</evidence>
<dbReference type="GeneID" id="17299233"/>
<dbReference type="AlphaFoldDB" id="L1J2D0"/>
<evidence type="ECO:0000313" key="2">
    <source>
        <dbReference type="EnsemblProtists" id="EKX42462"/>
    </source>
</evidence>
<reference evidence="1 3" key="1">
    <citation type="journal article" date="2012" name="Nature">
        <title>Algal genomes reveal evolutionary mosaicism and the fate of nucleomorphs.</title>
        <authorList>
            <consortium name="DOE Joint Genome Institute"/>
            <person name="Curtis B.A."/>
            <person name="Tanifuji G."/>
            <person name="Burki F."/>
            <person name="Gruber A."/>
            <person name="Irimia M."/>
            <person name="Maruyama S."/>
            <person name="Arias M.C."/>
            <person name="Ball S.G."/>
            <person name="Gile G.H."/>
            <person name="Hirakawa Y."/>
            <person name="Hopkins J.F."/>
            <person name="Kuo A."/>
            <person name="Rensing S.A."/>
            <person name="Schmutz J."/>
            <person name="Symeonidi A."/>
            <person name="Elias M."/>
            <person name="Eveleigh R.J."/>
            <person name="Herman E.K."/>
            <person name="Klute M.J."/>
            <person name="Nakayama T."/>
            <person name="Obornik M."/>
            <person name="Reyes-Prieto A."/>
            <person name="Armbrust E.V."/>
            <person name="Aves S.J."/>
            <person name="Beiko R.G."/>
            <person name="Coutinho P."/>
            <person name="Dacks J.B."/>
            <person name="Durnford D.G."/>
            <person name="Fast N.M."/>
            <person name="Green B.R."/>
            <person name="Grisdale C.J."/>
            <person name="Hempel F."/>
            <person name="Henrissat B."/>
            <person name="Hoppner M.P."/>
            <person name="Ishida K."/>
            <person name="Kim E."/>
            <person name="Koreny L."/>
            <person name="Kroth P.G."/>
            <person name="Liu Y."/>
            <person name="Malik S.B."/>
            <person name="Maier U.G."/>
            <person name="McRose D."/>
            <person name="Mock T."/>
            <person name="Neilson J.A."/>
            <person name="Onodera N.T."/>
            <person name="Poole A.M."/>
            <person name="Pritham E.J."/>
            <person name="Richards T.A."/>
            <person name="Rocap G."/>
            <person name="Roy S.W."/>
            <person name="Sarai C."/>
            <person name="Schaack S."/>
            <person name="Shirato S."/>
            <person name="Slamovits C.H."/>
            <person name="Spencer D.F."/>
            <person name="Suzuki S."/>
            <person name="Worden A.Z."/>
            <person name="Zauner S."/>
            <person name="Barry K."/>
            <person name="Bell C."/>
            <person name="Bharti A.K."/>
            <person name="Crow J.A."/>
            <person name="Grimwood J."/>
            <person name="Kramer R."/>
            <person name="Lindquist E."/>
            <person name="Lucas S."/>
            <person name="Salamov A."/>
            <person name="McFadden G.I."/>
            <person name="Lane C.E."/>
            <person name="Keeling P.J."/>
            <person name="Gray M.W."/>
            <person name="Grigoriev I.V."/>
            <person name="Archibald J.M."/>
        </authorList>
    </citation>
    <scope>NUCLEOTIDE SEQUENCE</scope>
    <source>
        <strain evidence="1 3">CCMP2712</strain>
    </source>
</reference>
<gene>
    <name evidence="1" type="ORF">GUITHDRAFT_111435</name>
</gene>